<comment type="caution">
    <text evidence="1">The sequence shown here is derived from an EMBL/GenBank/DDBJ whole genome shotgun (WGS) entry which is preliminary data.</text>
</comment>
<dbReference type="Proteomes" id="UP000652219">
    <property type="component" value="Unassembled WGS sequence"/>
</dbReference>
<dbReference type="EMBL" id="WIGN01000104">
    <property type="protein sequence ID" value="KAF6809250.1"/>
    <property type="molecule type" value="Genomic_DNA"/>
</dbReference>
<evidence type="ECO:0000313" key="1">
    <source>
        <dbReference type="EMBL" id="KAF6809250.1"/>
    </source>
</evidence>
<name>A0A8H6JAZ1_9PEZI</name>
<proteinExistence type="predicted"/>
<dbReference type="AlphaFoldDB" id="A0A8H6JAZ1"/>
<protein>
    <submittedName>
        <fullName evidence="1">Uncharacterized protein</fullName>
    </submittedName>
</protein>
<evidence type="ECO:0000313" key="2">
    <source>
        <dbReference type="Proteomes" id="UP000652219"/>
    </source>
</evidence>
<sequence length="90" mass="10133">MRPRHGRHLAGHYSDFRLVTRCRASSRRNGSPFSENRDQPRNASAIAIAITRRRPVPVLCSPSAVVRLSSCSPAPLKIHQRKHNSTPYGY</sequence>
<reference evidence="1 2" key="1">
    <citation type="journal article" date="2020" name="Phytopathology">
        <title>Genome Sequence Resources of Colletotrichum truncatum, C. plurivorum, C. musicola, and C. sojae: Four Species Pathogenic to Soybean (Glycine max).</title>
        <authorList>
            <person name="Rogerio F."/>
            <person name="Boufleur T.R."/>
            <person name="Ciampi-Guillardi M."/>
            <person name="Sukno S.A."/>
            <person name="Thon M.R."/>
            <person name="Massola Junior N.S."/>
            <person name="Baroncelli R."/>
        </authorList>
    </citation>
    <scope>NUCLEOTIDE SEQUENCE [LARGE SCALE GENOMIC DNA]</scope>
    <source>
        <strain evidence="1 2">LFN0009</strain>
    </source>
</reference>
<gene>
    <name evidence="1" type="ORF">CSOJ01_07033</name>
</gene>
<keyword evidence="2" id="KW-1185">Reference proteome</keyword>
<accession>A0A8H6JAZ1</accession>
<organism evidence="1 2">
    <name type="scientific">Colletotrichum sojae</name>
    <dbReference type="NCBI Taxonomy" id="2175907"/>
    <lineage>
        <taxon>Eukaryota</taxon>
        <taxon>Fungi</taxon>
        <taxon>Dikarya</taxon>
        <taxon>Ascomycota</taxon>
        <taxon>Pezizomycotina</taxon>
        <taxon>Sordariomycetes</taxon>
        <taxon>Hypocreomycetidae</taxon>
        <taxon>Glomerellales</taxon>
        <taxon>Glomerellaceae</taxon>
        <taxon>Colletotrichum</taxon>
        <taxon>Colletotrichum orchidearum species complex</taxon>
    </lineage>
</organism>